<name>A0ABM0WS47_CAMSA</name>
<dbReference type="PANTHER" id="PTHR42851:SF19">
    <property type="entry name" value="PWWP DOMAIN-CONTAINING PROTEIN 2-RELATED"/>
    <property type="match status" value="1"/>
</dbReference>
<reference evidence="4" key="2">
    <citation type="submission" date="2025-08" db="UniProtKB">
        <authorList>
            <consortium name="RefSeq"/>
        </authorList>
    </citation>
    <scope>IDENTIFICATION</scope>
    <source>
        <tissue evidence="4">Leaf</tissue>
    </source>
</reference>
<feature type="compositionally biased region" description="Basic and acidic residues" evidence="1">
    <location>
        <begin position="591"/>
        <end position="605"/>
    </location>
</feature>
<feature type="region of interest" description="Disordered" evidence="1">
    <location>
        <begin position="430"/>
        <end position="454"/>
    </location>
</feature>
<evidence type="ECO:0000256" key="1">
    <source>
        <dbReference type="SAM" id="MobiDB-lite"/>
    </source>
</evidence>
<dbReference type="Gene3D" id="2.30.30.140">
    <property type="match status" value="1"/>
</dbReference>
<evidence type="ECO:0000313" key="3">
    <source>
        <dbReference type="Proteomes" id="UP000694864"/>
    </source>
</evidence>
<feature type="compositionally biased region" description="Basic and acidic residues" evidence="1">
    <location>
        <begin position="438"/>
        <end position="450"/>
    </location>
</feature>
<feature type="compositionally biased region" description="Polar residues" evidence="1">
    <location>
        <begin position="606"/>
        <end position="635"/>
    </location>
</feature>
<feature type="compositionally biased region" description="Basic and acidic residues" evidence="1">
    <location>
        <begin position="704"/>
        <end position="714"/>
    </location>
</feature>
<dbReference type="RefSeq" id="XP_010475378.1">
    <property type="nucleotide sequence ID" value="XM_010477076.2"/>
</dbReference>
<dbReference type="Pfam" id="PF00855">
    <property type="entry name" value="PWWP"/>
    <property type="match status" value="1"/>
</dbReference>
<dbReference type="InterPro" id="IPR000313">
    <property type="entry name" value="PWWP_dom"/>
</dbReference>
<feature type="region of interest" description="Disordered" evidence="1">
    <location>
        <begin position="504"/>
        <end position="546"/>
    </location>
</feature>
<feature type="domain" description="PWWP" evidence="2">
    <location>
        <begin position="213"/>
        <end position="274"/>
    </location>
</feature>
<dbReference type="PROSITE" id="PS50812">
    <property type="entry name" value="PWWP"/>
    <property type="match status" value="1"/>
</dbReference>
<organism evidence="3 4">
    <name type="scientific">Camelina sativa</name>
    <name type="common">False flax</name>
    <name type="synonym">Myagrum sativum</name>
    <dbReference type="NCBI Taxonomy" id="90675"/>
    <lineage>
        <taxon>Eukaryota</taxon>
        <taxon>Viridiplantae</taxon>
        <taxon>Streptophyta</taxon>
        <taxon>Embryophyta</taxon>
        <taxon>Tracheophyta</taxon>
        <taxon>Spermatophyta</taxon>
        <taxon>Magnoliopsida</taxon>
        <taxon>eudicotyledons</taxon>
        <taxon>Gunneridae</taxon>
        <taxon>Pentapetalae</taxon>
        <taxon>rosids</taxon>
        <taxon>malvids</taxon>
        <taxon>Brassicales</taxon>
        <taxon>Brassicaceae</taxon>
        <taxon>Camelineae</taxon>
        <taxon>Camelina</taxon>
    </lineage>
</organism>
<reference evidence="3" key="1">
    <citation type="journal article" date="2014" name="Nat. Commun.">
        <title>The emerging biofuel crop Camelina sativa retains a highly undifferentiated hexaploid genome structure.</title>
        <authorList>
            <person name="Kagale S."/>
            <person name="Koh C."/>
            <person name="Nixon J."/>
            <person name="Bollina V."/>
            <person name="Clarke W.E."/>
            <person name="Tuteja R."/>
            <person name="Spillane C."/>
            <person name="Robinson S.J."/>
            <person name="Links M.G."/>
            <person name="Clarke C."/>
            <person name="Higgins E.E."/>
            <person name="Huebert T."/>
            <person name="Sharpe A.G."/>
            <person name="Parkin I.A."/>
        </authorList>
    </citation>
    <scope>NUCLEOTIDE SEQUENCE [LARGE SCALE GENOMIC DNA]</scope>
    <source>
        <strain evidence="3">cv. DH55</strain>
    </source>
</reference>
<evidence type="ECO:0000259" key="2">
    <source>
        <dbReference type="PROSITE" id="PS50812"/>
    </source>
</evidence>
<keyword evidence="3" id="KW-1185">Reference proteome</keyword>
<dbReference type="GeneID" id="104754774"/>
<feature type="region of interest" description="Disordered" evidence="1">
    <location>
        <begin position="648"/>
        <end position="727"/>
    </location>
</feature>
<feature type="compositionally biased region" description="Basic and acidic residues" evidence="1">
    <location>
        <begin position="658"/>
        <end position="681"/>
    </location>
</feature>
<proteinExistence type="predicted"/>
<evidence type="ECO:0000313" key="4">
    <source>
        <dbReference type="RefSeq" id="XP_010475378.1"/>
    </source>
</evidence>
<sequence>MSTESERIDSVSDVIDGSNASTLEVRNAQMSETLAGQAQELIAKPDGDVQEGNGSLALDVDDGLEKTNAITDLEKQTESINGGLDLGVGTENVGGESNESEKKVLVDSEEVLMVEGEKDSDGIQTVRQVEKEVEPDMVCSPGADLSVVKVSDARLDSEDLVEIRKPDGSDKQGTKVDDLDVVCFMGLEPHESKDESVLVDEKAPVTAKVKISDSDLVWAKVRSHPWWPGQVFNASAATDKAKKHFKKGSFLVTYFGDCTFAWNDASRIKPFRQHFSQMAKQSSLPDFIDAMDFALEEVSRRIEFGLACSCISEEVYEKIKSQNIINPGIREDSSSIHGGDKVSSAIFFEPANLVEYVKRLARSPSYDATDALQLVSQRAQLLAYNRWKGYTELPEFETLQGSVESAPKISLAEDKSGLVKVSDPELKKSKQVYTKRRKTEDQDDSKHDGVFEYEDTTVPKKKEKTLAEFIAEKRLSRHKGNISQENSGEIPNCEKKRKVVLSKLPKSTKKIKANLETEDPGSPIPPESDRKNSSSASDKITPGKARKSFGIGASILKVANQMHSSTPTRLLPCSDSASKKAAKSNGSGKGLQEKPKAKTLSKRDNSPLTNEKLSSPQAASVTKTPSAKSNSISIDHQLSGELEQVIKEAPSTTLVKDPMLESRDLKDSSKEQMGNEDRNEAADIADEIIIEDSNLTGENNSGSDLKDQPSEKNCSDGSDSCKNGFAE</sequence>
<dbReference type="Proteomes" id="UP000694864">
    <property type="component" value="Chromosome 1"/>
</dbReference>
<dbReference type="PANTHER" id="PTHR42851">
    <property type="entry name" value="ALDOLASE-RELATED"/>
    <property type="match status" value="1"/>
</dbReference>
<accession>A0ABM0WS47</accession>
<gene>
    <name evidence="4" type="primary">LOC104754774</name>
</gene>
<feature type="compositionally biased region" description="Polar residues" evidence="1">
    <location>
        <begin position="693"/>
        <end position="703"/>
    </location>
</feature>
<dbReference type="SUPFAM" id="SSF63748">
    <property type="entry name" value="Tudor/PWWP/MBT"/>
    <property type="match status" value="1"/>
</dbReference>
<feature type="region of interest" description="Disordered" evidence="1">
    <location>
        <begin position="560"/>
        <end position="635"/>
    </location>
</feature>
<dbReference type="InterPro" id="IPR053063">
    <property type="entry name" value="PWWP_domain_containing_PDP"/>
</dbReference>
<dbReference type="SMART" id="SM00293">
    <property type="entry name" value="PWWP"/>
    <property type="match status" value="1"/>
</dbReference>
<dbReference type="CDD" id="cd05162">
    <property type="entry name" value="PWWP"/>
    <property type="match status" value="1"/>
</dbReference>
<protein>
    <submittedName>
        <fullName evidence="4">Uncharacterized protein LOC104754774</fullName>
    </submittedName>
</protein>